<reference evidence="2" key="1">
    <citation type="journal article" date="2019" name="Int. J. Syst. Evol. Microbiol.">
        <title>The Global Catalogue of Microorganisms (GCM) 10K type strain sequencing project: providing services to taxonomists for standard genome sequencing and annotation.</title>
        <authorList>
            <consortium name="The Broad Institute Genomics Platform"/>
            <consortium name="The Broad Institute Genome Sequencing Center for Infectious Disease"/>
            <person name="Wu L."/>
            <person name="Ma J."/>
        </authorList>
    </citation>
    <scope>NUCLEOTIDE SEQUENCE [LARGE SCALE GENOMIC DNA]</scope>
    <source>
        <strain evidence="2">CECT 8551</strain>
    </source>
</reference>
<proteinExistence type="predicted"/>
<organism evidence="1 2">
    <name type="scientific">Belliella kenyensis</name>
    <dbReference type="NCBI Taxonomy" id="1472724"/>
    <lineage>
        <taxon>Bacteria</taxon>
        <taxon>Pseudomonadati</taxon>
        <taxon>Bacteroidota</taxon>
        <taxon>Cytophagia</taxon>
        <taxon>Cytophagales</taxon>
        <taxon>Cyclobacteriaceae</taxon>
        <taxon>Belliella</taxon>
    </lineage>
</organism>
<name>A0ABV8ELE9_9BACT</name>
<keyword evidence="2" id="KW-1185">Reference proteome</keyword>
<dbReference type="RefSeq" id="WP_317208389.1">
    <property type="nucleotide sequence ID" value="NZ_JAKZGR010000002.1"/>
</dbReference>
<dbReference type="InterPro" id="IPR040807">
    <property type="entry name" value="DUF5522"/>
</dbReference>
<dbReference type="Pfam" id="PF17653">
    <property type="entry name" value="DUF5522"/>
    <property type="match status" value="1"/>
</dbReference>
<evidence type="ECO:0000313" key="1">
    <source>
        <dbReference type="EMBL" id="MFC3976952.1"/>
    </source>
</evidence>
<sequence length="76" mass="8909">MTENVSRSFSVYNKYSKSLRGLSMKSKKKQIAPLELISGDYYINEDGLMVFTTQYHKRRGYCCANECKHCPYKKIK</sequence>
<protein>
    <submittedName>
        <fullName evidence="1">DUF5522 domain-containing protein</fullName>
    </submittedName>
</protein>
<dbReference type="Proteomes" id="UP001595766">
    <property type="component" value="Unassembled WGS sequence"/>
</dbReference>
<dbReference type="EMBL" id="JBHSAV010000053">
    <property type="protein sequence ID" value="MFC3976952.1"/>
    <property type="molecule type" value="Genomic_DNA"/>
</dbReference>
<accession>A0ABV8ELE9</accession>
<comment type="caution">
    <text evidence="1">The sequence shown here is derived from an EMBL/GenBank/DDBJ whole genome shotgun (WGS) entry which is preliminary data.</text>
</comment>
<evidence type="ECO:0000313" key="2">
    <source>
        <dbReference type="Proteomes" id="UP001595766"/>
    </source>
</evidence>
<gene>
    <name evidence="1" type="ORF">ACFOUP_11250</name>
</gene>